<comment type="subcellular location">
    <subcellularLocation>
        <location evidence="1">Nucleus</location>
    </subcellularLocation>
</comment>
<dbReference type="PANTHER" id="PTHR11203:SF37">
    <property type="entry name" value="INTEGRATOR COMPLEX SUBUNIT 11"/>
    <property type="match status" value="1"/>
</dbReference>
<dbReference type="GO" id="GO:0005634">
    <property type="term" value="C:nucleus"/>
    <property type="evidence" value="ECO:0007669"/>
    <property type="project" value="UniProtKB-SubCell"/>
</dbReference>
<dbReference type="CDD" id="cd16291">
    <property type="entry name" value="INTS11-like_MBL-fold"/>
    <property type="match status" value="1"/>
</dbReference>
<dbReference type="Gene3D" id="3.60.15.10">
    <property type="entry name" value="Ribonuclease Z/Hydroxyacylglutathione hydrolase-like"/>
    <property type="match status" value="1"/>
</dbReference>
<evidence type="ECO:0000259" key="5">
    <source>
        <dbReference type="SMART" id="SM00849"/>
    </source>
</evidence>
<feature type="domain" description="Beta-Casp" evidence="6">
    <location>
        <begin position="254"/>
        <end position="373"/>
    </location>
</feature>
<dbReference type="InterPro" id="IPR001279">
    <property type="entry name" value="Metallo-B-lactamas"/>
</dbReference>
<accession>A0A137P9L3</accession>
<name>A0A137P9L3_CONC2</name>
<evidence type="ECO:0000259" key="6">
    <source>
        <dbReference type="SMART" id="SM01027"/>
    </source>
</evidence>
<dbReference type="SMART" id="SM00849">
    <property type="entry name" value="Lactamase_B"/>
    <property type="match status" value="1"/>
</dbReference>
<dbReference type="InterPro" id="IPR036866">
    <property type="entry name" value="RibonucZ/Hydroxyglut_hydro"/>
</dbReference>
<evidence type="ECO:0000256" key="4">
    <source>
        <dbReference type="ARBA" id="ARBA00023242"/>
    </source>
</evidence>
<proteinExistence type="inferred from homology"/>
<dbReference type="InterPro" id="IPR011108">
    <property type="entry name" value="RMMBL"/>
</dbReference>
<dbReference type="InterPro" id="IPR022712">
    <property type="entry name" value="Beta_Casp"/>
</dbReference>
<dbReference type="SUPFAM" id="SSF56281">
    <property type="entry name" value="Metallo-hydrolase/oxidoreductase"/>
    <property type="match status" value="1"/>
</dbReference>
<sequence>MTIHITPLGAGQEVGKSCILISMGGKTIMLDCGIHAYNTGFDRYPNFSRIANSNKQLTQKIDLLLITHFHIDHIGALPVFTEQFGYDGPIYMTHPTKAFLPIMLEEGQRQQGDNKKDNRKGAQTDAGYYYTSEDITSCMAKVTGFDLKQTITLEGGLEFTAYYAGHVLGAAMFHIKYKNYSVVYTGDYNMTPDRHLEAASIPHLQPDLLITESTYGDMIRESIQIRENDFLTKVHECVDKGGKILVPSLALGRAQEMCALLDEYWEANQLKHPIYFAGGLTKRTHQFFHTFSNWTKQSKSENKEENFEFKHVKPFDLSLLPKLKLKGAMVIFASPPNLNSGTSLSILKEISDDEKNMIIMSGYCPTRTNARLISNHNNDKLISLYGNSTKVKDLKLTFKLSVANFSFSNHADLKGIMRLVEGLNPKNVILVHGDKVKMSKLKERIKTELSIPCYDPENMEHIRISTDHFTPIKIPNHLLQSSMEKYGSTLPKDLIPPAHYLPPYPKDLQERYSILVDDVNWRYDTKSHQSQYEIALETVRPIKSIPVEGILISSKEAPSQFTLTTPEEALKDHVPLVITNDHYKYYNPDILTYPYPDAEDICYLAITLLSSKLFKLFGPYALDNLEVHSHGFRIHSFNCFTSMFYAEEPGFEGPTFSVPGALFFHWDRRDDDLANKILACANQYLI</sequence>
<dbReference type="Gene3D" id="3.40.50.10890">
    <property type="match status" value="1"/>
</dbReference>
<dbReference type="Pfam" id="PF16661">
    <property type="entry name" value="Lactamase_B_6"/>
    <property type="match status" value="1"/>
</dbReference>
<dbReference type="GO" id="GO:0016787">
    <property type="term" value="F:hydrolase activity"/>
    <property type="evidence" value="ECO:0007669"/>
    <property type="project" value="UniProtKB-KW"/>
</dbReference>
<dbReference type="GO" id="GO:0016180">
    <property type="term" value="P:snRNA processing"/>
    <property type="evidence" value="ECO:0007669"/>
    <property type="project" value="TreeGrafter"/>
</dbReference>
<dbReference type="SMART" id="SM01027">
    <property type="entry name" value="Beta-Casp"/>
    <property type="match status" value="1"/>
</dbReference>
<dbReference type="Pfam" id="PF10996">
    <property type="entry name" value="Beta-Casp"/>
    <property type="match status" value="1"/>
</dbReference>
<evidence type="ECO:0000256" key="2">
    <source>
        <dbReference type="ARBA" id="ARBA00007093"/>
    </source>
</evidence>
<dbReference type="Pfam" id="PF07521">
    <property type="entry name" value="RMMBL"/>
    <property type="match status" value="1"/>
</dbReference>
<dbReference type="InterPro" id="IPR050698">
    <property type="entry name" value="MBL"/>
</dbReference>
<evidence type="ECO:0000256" key="3">
    <source>
        <dbReference type="ARBA" id="ARBA00022801"/>
    </source>
</evidence>
<dbReference type="InterPro" id="IPR041897">
    <property type="entry name" value="INTS11-like_MBL-fold"/>
</dbReference>
<dbReference type="OrthoDB" id="10249535at2759"/>
<keyword evidence="8" id="KW-1185">Reference proteome</keyword>
<organism evidence="7 8">
    <name type="scientific">Conidiobolus coronatus (strain ATCC 28846 / CBS 209.66 / NRRL 28638)</name>
    <name type="common">Delacroixia coronata</name>
    <dbReference type="NCBI Taxonomy" id="796925"/>
    <lineage>
        <taxon>Eukaryota</taxon>
        <taxon>Fungi</taxon>
        <taxon>Fungi incertae sedis</taxon>
        <taxon>Zoopagomycota</taxon>
        <taxon>Entomophthoromycotina</taxon>
        <taxon>Entomophthoromycetes</taxon>
        <taxon>Entomophthorales</taxon>
        <taxon>Ancylistaceae</taxon>
        <taxon>Conidiobolus</taxon>
    </lineage>
</organism>
<evidence type="ECO:0000313" key="7">
    <source>
        <dbReference type="EMBL" id="KXN71696.1"/>
    </source>
</evidence>
<comment type="similarity">
    <text evidence="2">Belongs to the metallo-beta-lactamase superfamily. RNA-metabolizing metallo-beta-lactamase-like family. INTS11 subfamily.</text>
</comment>
<dbReference type="STRING" id="796925.A0A137P9L3"/>
<dbReference type="PANTHER" id="PTHR11203">
    <property type="entry name" value="CLEAVAGE AND POLYADENYLATION SPECIFICITY FACTOR FAMILY MEMBER"/>
    <property type="match status" value="1"/>
</dbReference>
<keyword evidence="3 7" id="KW-0378">Hydrolase</keyword>
<dbReference type="EMBL" id="KQ964469">
    <property type="protein sequence ID" value="KXN71696.1"/>
    <property type="molecule type" value="Genomic_DNA"/>
</dbReference>
<evidence type="ECO:0000256" key="1">
    <source>
        <dbReference type="ARBA" id="ARBA00004123"/>
    </source>
</evidence>
<dbReference type="GO" id="GO:0004521">
    <property type="term" value="F:RNA endonuclease activity"/>
    <property type="evidence" value="ECO:0007669"/>
    <property type="project" value="TreeGrafter"/>
</dbReference>
<protein>
    <submittedName>
        <fullName evidence="7">Metallo-hydrolase/oxidoreductase</fullName>
    </submittedName>
</protein>
<dbReference type="Proteomes" id="UP000070444">
    <property type="component" value="Unassembled WGS sequence"/>
</dbReference>
<dbReference type="OMA" id="YLDGMIW"/>
<keyword evidence="4" id="KW-0539">Nucleus</keyword>
<feature type="domain" description="Metallo-beta-lactamase" evidence="5">
    <location>
        <begin position="15"/>
        <end position="249"/>
    </location>
</feature>
<evidence type="ECO:0000313" key="8">
    <source>
        <dbReference type="Proteomes" id="UP000070444"/>
    </source>
</evidence>
<gene>
    <name evidence="7" type="ORF">CONCODRAFT_48490</name>
</gene>
<reference evidence="7 8" key="1">
    <citation type="journal article" date="2015" name="Genome Biol. Evol.">
        <title>Phylogenomic analyses indicate that early fungi evolved digesting cell walls of algal ancestors of land plants.</title>
        <authorList>
            <person name="Chang Y."/>
            <person name="Wang S."/>
            <person name="Sekimoto S."/>
            <person name="Aerts A.L."/>
            <person name="Choi C."/>
            <person name="Clum A."/>
            <person name="LaButti K.M."/>
            <person name="Lindquist E.A."/>
            <person name="Yee Ngan C."/>
            <person name="Ohm R.A."/>
            <person name="Salamov A.A."/>
            <person name="Grigoriev I.V."/>
            <person name="Spatafora J.W."/>
            <person name="Berbee M.L."/>
        </authorList>
    </citation>
    <scope>NUCLEOTIDE SEQUENCE [LARGE SCALE GENOMIC DNA]</scope>
    <source>
        <strain evidence="7 8">NRRL 28638</strain>
    </source>
</reference>
<dbReference type="AlphaFoldDB" id="A0A137P9L3"/>